<organism evidence="1 2">
    <name type="scientific">Parascedosporium putredinis</name>
    <dbReference type="NCBI Taxonomy" id="1442378"/>
    <lineage>
        <taxon>Eukaryota</taxon>
        <taxon>Fungi</taxon>
        <taxon>Dikarya</taxon>
        <taxon>Ascomycota</taxon>
        <taxon>Pezizomycotina</taxon>
        <taxon>Sordariomycetes</taxon>
        <taxon>Hypocreomycetidae</taxon>
        <taxon>Microascales</taxon>
        <taxon>Microascaceae</taxon>
        <taxon>Parascedosporium</taxon>
    </lineage>
</organism>
<keyword evidence="2" id="KW-1185">Reference proteome</keyword>
<proteinExistence type="predicted"/>
<sequence>MAAHYYSSAMSYRRRQLVFWLWRIGKPIGQEVKIRKERRRRLPQGPLDVGGSVKSGRSITLTGDFTIEDKMEAYGSIDMHGKVTCGGKIKAAGNIIVTGYLAAHDKMKSYGKLKIRGLVMLPTSRCTETSLLMDTYVTYYILKHKQ</sequence>
<evidence type="ECO:0000313" key="2">
    <source>
        <dbReference type="Proteomes" id="UP000838763"/>
    </source>
</evidence>
<comment type="caution">
    <text evidence="1">The sequence shown here is derived from an EMBL/GenBank/DDBJ whole genome shotgun (WGS) entry which is preliminary data.</text>
</comment>
<gene>
    <name evidence="1" type="ORF">PPNO1_LOCUS1570</name>
</gene>
<name>A0A9P1M845_9PEZI</name>
<dbReference type="EMBL" id="CALLCH030000003">
    <property type="protein sequence ID" value="CAI4211796.1"/>
    <property type="molecule type" value="Genomic_DNA"/>
</dbReference>
<protein>
    <submittedName>
        <fullName evidence="1">Uncharacterized protein</fullName>
    </submittedName>
</protein>
<evidence type="ECO:0000313" key="1">
    <source>
        <dbReference type="EMBL" id="CAI4211796.1"/>
    </source>
</evidence>
<dbReference type="AlphaFoldDB" id="A0A9P1M845"/>
<accession>A0A9P1M845</accession>
<dbReference type="Proteomes" id="UP000838763">
    <property type="component" value="Unassembled WGS sequence"/>
</dbReference>
<reference evidence="1" key="1">
    <citation type="submission" date="2022-11" db="EMBL/GenBank/DDBJ databases">
        <authorList>
            <person name="Scott C."/>
            <person name="Bruce N."/>
        </authorList>
    </citation>
    <scope>NUCLEOTIDE SEQUENCE</scope>
</reference>
<dbReference type="OrthoDB" id="5194604at2759"/>